<dbReference type="PANTHER" id="PTHR43798:SF31">
    <property type="entry name" value="AB HYDROLASE SUPERFAMILY PROTEIN YCLE"/>
    <property type="match status" value="1"/>
</dbReference>
<evidence type="ECO:0000313" key="4">
    <source>
        <dbReference type="Proteomes" id="UP001462502"/>
    </source>
</evidence>
<evidence type="ECO:0000256" key="1">
    <source>
        <dbReference type="ARBA" id="ARBA00022801"/>
    </source>
</evidence>
<proteinExistence type="predicted"/>
<protein>
    <submittedName>
        <fullName evidence="3">Alpha/beta fold hydrolase</fullName>
    </submittedName>
</protein>
<keyword evidence="4" id="KW-1185">Reference proteome</keyword>
<reference evidence="3 4" key="1">
    <citation type="submission" date="2024-05" db="EMBL/GenBank/DDBJ databases">
        <authorList>
            <person name="De Oliveira J.P."/>
            <person name="Noriler S.A."/>
            <person name="De Oliveira A.G."/>
            <person name="Sipoli D.S."/>
        </authorList>
    </citation>
    <scope>NUCLEOTIDE SEQUENCE [LARGE SCALE GENOMIC DNA]</scope>
    <source>
        <strain evidence="3 4">LABIM192</strain>
    </source>
</reference>
<gene>
    <name evidence="3" type="ORF">ABI908_12045</name>
</gene>
<dbReference type="Gene3D" id="3.40.50.1820">
    <property type="entry name" value="alpha/beta hydrolase"/>
    <property type="match status" value="1"/>
</dbReference>
<dbReference type="SUPFAM" id="SSF53474">
    <property type="entry name" value="alpha/beta-Hydrolases"/>
    <property type="match status" value="1"/>
</dbReference>
<dbReference type="Pfam" id="PF00561">
    <property type="entry name" value="Abhydrolase_1"/>
    <property type="match status" value="1"/>
</dbReference>
<dbReference type="EMBL" id="JBDXMI010000001">
    <property type="protein sequence ID" value="MEO9384827.1"/>
    <property type="molecule type" value="Genomic_DNA"/>
</dbReference>
<evidence type="ECO:0000313" key="3">
    <source>
        <dbReference type="EMBL" id="MEO9384827.1"/>
    </source>
</evidence>
<name>A0ABV0IU56_9NEIS</name>
<dbReference type="InterPro" id="IPR029058">
    <property type="entry name" value="AB_hydrolase_fold"/>
</dbReference>
<keyword evidence="1 3" id="KW-0378">Hydrolase</keyword>
<dbReference type="Proteomes" id="UP001462502">
    <property type="component" value="Unassembled WGS sequence"/>
</dbReference>
<dbReference type="InterPro" id="IPR050266">
    <property type="entry name" value="AB_hydrolase_sf"/>
</dbReference>
<dbReference type="GO" id="GO:0016787">
    <property type="term" value="F:hydrolase activity"/>
    <property type="evidence" value="ECO:0007669"/>
    <property type="project" value="UniProtKB-KW"/>
</dbReference>
<organism evidence="3 4">
    <name type="scientific">Chromobacterium phragmitis</name>
    <dbReference type="NCBI Taxonomy" id="2202141"/>
    <lineage>
        <taxon>Bacteria</taxon>
        <taxon>Pseudomonadati</taxon>
        <taxon>Pseudomonadota</taxon>
        <taxon>Betaproteobacteria</taxon>
        <taxon>Neisseriales</taxon>
        <taxon>Chromobacteriaceae</taxon>
        <taxon>Chromobacterium</taxon>
    </lineage>
</organism>
<feature type="domain" description="AB hydrolase-1" evidence="2">
    <location>
        <begin position="16"/>
        <end position="125"/>
    </location>
</feature>
<dbReference type="InterPro" id="IPR000073">
    <property type="entry name" value="AB_hydrolase_1"/>
</dbReference>
<comment type="caution">
    <text evidence="3">The sequence shown here is derived from an EMBL/GenBank/DDBJ whole genome shotgun (WGS) entry which is preliminary data.</text>
</comment>
<accession>A0ABV0IU56</accession>
<dbReference type="PANTHER" id="PTHR43798">
    <property type="entry name" value="MONOACYLGLYCEROL LIPASE"/>
    <property type="match status" value="1"/>
</dbReference>
<dbReference type="RefSeq" id="WP_347936374.1">
    <property type="nucleotide sequence ID" value="NZ_CP158160.1"/>
</dbReference>
<sequence length="252" mass="27004">MKALGLDYAEFGAGQPLLLLLGFGMGHEDAIELGYAAAMKNRCRLICVSPRGHGTSPAPGEVSAYGLEAIVSDIAQALDGLQVEKTAVWGYSLGAKLALGLAAWHPQRVERMLLGGFETQSVFSPETDIVLEALRQGGEAWRDLWRRLMPVPAGMAERLAAADRKALQALRLAEKEWPDMGSLLGQCEMPVALYAADRCFARANMAALAEAHGLACAILPGCDHFSLLAEPARVAAAVNEQIVVLQETERKP</sequence>
<evidence type="ECO:0000259" key="2">
    <source>
        <dbReference type="Pfam" id="PF00561"/>
    </source>
</evidence>